<organism evidence="1 2">
    <name type="scientific">Vespula maculifrons</name>
    <name type="common">Eastern yellow jacket</name>
    <name type="synonym">Wasp</name>
    <dbReference type="NCBI Taxonomy" id="7453"/>
    <lineage>
        <taxon>Eukaryota</taxon>
        <taxon>Metazoa</taxon>
        <taxon>Ecdysozoa</taxon>
        <taxon>Arthropoda</taxon>
        <taxon>Hexapoda</taxon>
        <taxon>Insecta</taxon>
        <taxon>Pterygota</taxon>
        <taxon>Neoptera</taxon>
        <taxon>Endopterygota</taxon>
        <taxon>Hymenoptera</taxon>
        <taxon>Apocrita</taxon>
        <taxon>Aculeata</taxon>
        <taxon>Vespoidea</taxon>
        <taxon>Vespidae</taxon>
        <taxon>Vespinae</taxon>
        <taxon>Vespula</taxon>
    </lineage>
</organism>
<evidence type="ECO:0000313" key="1">
    <source>
        <dbReference type="EMBL" id="KAL2734646.1"/>
    </source>
</evidence>
<sequence length="59" mass="6999">MSTMLHSSRSFRFIEELLTEILLRTSPAINRIYLLIRLNKEKNASTRQFCRKGLIIFEV</sequence>
<evidence type="ECO:0000313" key="2">
    <source>
        <dbReference type="Proteomes" id="UP001607303"/>
    </source>
</evidence>
<accession>A0ABD2BPH4</accession>
<keyword evidence="2" id="KW-1185">Reference proteome</keyword>
<gene>
    <name evidence="1" type="ORF">V1477_013823</name>
</gene>
<name>A0ABD2BPH4_VESMC</name>
<dbReference type="AlphaFoldDB" id="A0ABD2BPH4"/>
<dbReference type="Proteomes" id="UP001607303">
    <property type="component" value="Unassembled WGS sequence"/>
</dbReference>
<comment type="caution">
    <text evidence="1">The sequence shown here is derived from an EMBL/GenBank/DDBJ whole genome shotgun (WGS) entry which is preliminary data.</text>
</comment>
<dbReference type="EMBL" id="JAYRBN010000071">
    <property type="protein sequence ID" value="KAL2734646.1"/>
    <property type="molecule type" value="Genomic_DNA"/>
</dbReference>
<reference evidence="1 2" key="1">
    <citation type="journal article" date="2024" name="Ann. Entomol. Soc. Am.">
        <title>Genomic analyses of the southern and eastern yellowjacket wasps (Hymenoptera: Vespidae) reveal evolutionary signatures of social life.</title>
        <authorList>
            <person name="Catto M.A."/>
            <person name="Caine P.B."/>
            <person name="Orr S.E."/>
            <person name="Hunt B.G."/>
            <person name="Goodisman M.A.D."/>
        </authorList>
    </citation>
    <scope>NUCLEOTIDE SEQUENCE [LARGE SCALE GENOMIC DNA]</scope>
    <source>
        <strain evidence="1">232</strain>
        <tissue evidence="1">Head and thorax</tissue>
    </source>
</reference>
<proteinExistence type="predicted"/>
<protein>
    <submittedName>
        <fullName evidence="1">Uncharacterized protein</fullName>
    </submittedName>
</protein>